<dbReference type="AlphaFoldDB" id="A0A494G8B3"/>
<protein>
    <submittedName>
        <fullName evidence="1">Uncharacterized protein</fullName>
    </submittedName>
</protein>
<reference evidence="1" key="2">
    <citation type="submission" date="2019-04" db="UniProtKB">
        <authorList>
            <consortium name="EnsemblPlants"/>
        </authorList>
    </citation>
    <scope>IDENTIFICATION</scope>
    <source>
        <strain evidence="1">cv. Heinz 1706</strain>
    </source>
</reference>
<keyword evidence="2" id="KW-1185">Reference proteome</keyword>
<dbReference type="Gramene" id="Solyc00g005430.1.1">
    <property type="protein sequence ID" value="Solyc00g005430.1.1.1.CDS"/>
    <property type="gene ID" value="Solyc00g005430.1"/>
</dbReference>
<proteinExistence type="predicted"/>
<evidence type="ECO:0000313" key="1">
    <source>
        <dbReference type="EnsemblPlants" id="Solyc00g005430.1.1.1.CDS"/>
    </source>
</evidence>
<name>A0A494G8B3_SOLLC</name>
<evidence type="ECO:0000313" key="2">
    <source>
        <dbReference type="Proteomes" id="UP000004994"/>
    </source>
</evidence>
<dbReference type="PaxDb" id="4081-Solyc00g005430.1.1"/>
<accession>A0A494G8B3</accession>
<sequence>MNKGRWVISLFSIHFTSFLLCFSSTFASTLISPPQFLSINLHFSSNFTSMLLFR</sequence>
<dbReference type="EnsemblPlants" id="Solyc00g005430.1.1">
    <property type="protein sequence ID" value="Solyc00g005430.1.1.1.CDS"/>
    <property type="gene ID" value="Solyc00g005430.1"/>
</dbReference>
<organism evidence="1">
    <name type="scientific">Solanum lycopersicum</name>
    <name type="common">Tomato</name>
    <name type="synonym">Lycopersicon esculentum</name>
    <dbReference type="NCBI Taxonomy" id="4081"/>
    <lineage>
        <taxon>Eukaryota</taxon>
        <taxon>Viridiplantae</taxon>
        <taxon>Streptophyta</taxon>
        <taxon>Embryophyta</taxon>
        <taxon>Tracheophyta</taxon>
        <taxon>Spermatophyta</taxon>
        <taxon>Magnoliopsida</taxon>
        <taxon>eudicotyledons</taxon>
        <taxon>Gunneridae</taxon>
        <taxon>Pentapetalae</taxon>
        <taxon>asterids</taxon>
        <taxon>lamiids</taxon>
        <taxon>Solanales</taxon>
        <taxon>Solanaceae</taxon>
        <taxon>Solanoideae</taxon>
        <taxon>Solaneae</taxon>
        <taxon>Solanum</taxon>
        <taxon>Solanum subgen. Lycopersicon</taxon>
    </lineage>
</organism>
<dbReference type="Proteomes" id="UP000004994">
    <property type="component" value="Unassembled WGS sequence"/>
</dbReference>
<reference evidence="1" key="1">
    <citation type="journal article" date="2012" name="Nature">
        <title>The tomato genome sequence provides insights into fleshy fruit evolution.</title>
        <authorList>
            <consortium name="Tomato Genome Consortium"/>
        </authorList>
    </citation>
    <scope>NUCLEOTIDE SEQUENCE [LARGE SCALE GENOMIC DNA]</scope>
    <source>
        <strain evidence="1">cv. Heinz 1706</strain>
    </source>
</reference>
<dbReference type="InParanoid" id="A0A494G8B3"/>